<feature type="compositionally biased region" description="Acidic residues" evidence="1">
    <location>
        <begin position="239"/>
        <end position="248"/>
    </location>
</feature>
<comment type="caution">
    <text evidence="2">The sequence shown here is derived from an EMBL/GenBank/DDBJ whole genome shotgun (WGS) entry which is preliminary data.</text>
</comment>
<dbReference type="EMBL" id="JAZGQO010000002">
    <property type="protein sequence ID" value="KAK6191798.1"/>
    <property type="molecule type" value="Genomic_DNA"/>
</dbReference>
<gene>
    <name evidence="2" type="ORF">SNE40_003390</name>
</gene>
<feature type="region of interest" description="Disordered" evidence="1">
    <location>
        <begin position="283"/>
        <end position="355"/>
    </location>
</feature>
<accession>A0AAN8K2X3</accession>
<evidence type="ECO:0000313" key="3">
    <source>
        <dbReference type="Proteomes" id="UP001347796"/>
    </source>
</evidence>
<organism evidence="2 3">
    <name type="scientific">Patella caerulea</name>
    <name type="common">Rayed Mediterranean limpet</name>
    <dbReference type="NCBI Taxonomy" id="87958"/>
    <lineage>
        <taxon>Eukaryota</taxon>
        <taxon>Metazoa</taxon>
        <taxon>Spiralia</taxon>
        <taxon>Lophotrochozoa</taxon>
        <taxon>Mollusca</taxon>
        <taxon>Gastropoda</taxon>
        <taxon>Patellogastropoda</taxon>
        <taxon>Patelloidea</taxon>
        <taxon>Patellidae</taxon>
        <taxon>Patella</taxon>
    </lineage>
</organism>
<feature type="region of interest" description="Disordered" evidence="1">
    <location>
        <begin position="209"/>
        <end position="269"/>
    </location>
</feature>
<name>A0AAN8K2X3_PATCE</name>
<evidence type="ECO:0000256" key="1">
    <source>
        <dbReference type="SAM" id="MobiDB-lite"/>
    </source>
</evidence>
<protein>
    <recommendedName>
        <fullName evidence="4">CCHC-type domain-containing protein</fullName>
    </recommendedName>
</protein>
<reference evidence="2 3" key="1">
    <citation type="submission" date="2024-01" db="EMBL/GenBank/DDBJ databases">
        <title>The genome of the rayed Mediterranean limpet Patella caerulea (Linnaeus, 1758).</title>
        <authorList>
            <person name="Anh-Thu Weber A."/>
            <person name="Halstead-Nussloch G."/>
        </authorList>
    </citation>
    <scope>NUCLEOTIDE SEQUENCE [LARGE SCALE GENOMIC DNA]</scope>
    <source>
        <strain evidence="2">AATW-2023a</strain>
        <tissue evidence="2">Whole specimen</tissue>
    </source>
</reference>
<dbReference type="Proteomes" id="UP001347796">
    <property type="component" value="Unassembled WGS sequence"/>
</dbReference>
<sequence>MAEHIIDVEIEDEDIDHSITRRTVKVTIEKKEYVYRKDILDLFIWMFGDARVVEAIAKRDKSEEWFVTLKSETAYEQCLKSEVRVFKGRRFYFSDPSICVINLRVHWVPRDLNERYFRKVFSRYGEVRSVREEESNVDGVGVLNGLRHISILCKELQSRCIPHMIRAAKGRVRMLVTAPGRLPLCLRCNCIGHVSANCSQGRPDLGSGKPLYTEVVGGKRSTSKSIEEGIVERRGKDGESEEGSDSSDSECGGLVIDESVGQEKNSDVGEMESIVEGTDSMAGEANSDMEDVSSNVQDASSGVRDISGEVGDSCMRSTESGGLNTPGGVKRGGEFQEVDRNSKAKKGAKGGKGAGKKNDILLFVWYNFYRFSLFAVYFPMD</sequence>
<evidence type="ECO:0008006" key="4">
    <source>
        <dbReference type="Google" id="ProtNLM"/>
    </source>
</evidence>
<dbReference type="AlphaFoldDB" id="A0AAN8K2X3"/>
<feature type="compositionally biased region" description="Basic and acidic residues" evidence="1">
    <location>
        <begin position="225"/>
        <end position="238"/>
    </location>
</feature>
<feature type="compositionally biased region" description="Basic and acidic residues" evidence="1">
    <location>
        <begin position="331"/>
        <end position="342"/>
    </location>
</feature>
<keyword evidence="3" id="KW-1185">Reference proteome</keyword>
<proteinExistence type="predicted"/>
<evidence type="ECO:0000313" key="2">
    <source>
        <dbReference type="EMBL" id="KAK6191798.1"/>
    </source>
</evidence>